<evidence type="ECO:0000313" key="1">
    <source>
        <dbReference type="EMBL" id="RGQ40710.1"/>
    </source>
</evidence>
<name>A0A412AX66_9FIRM</name>
<dbReference type="Proteomes" id="UP000284751">
    <property type="component" value="Unassembled WGS sequence"/>
</dbReference>
<comment type="caution">
    <text evidence="1">The sequence shown here is derived from an EMBL/GenBank/DDBJ whole genome shotgun (WGS) entry which is preliminary data.</text>
</comment>
<evidence type="ECO:0000313" key="2">
    <source>
        <dbReference type="Proteomes" id="UP000284751"/>
    </source>
</evidence>
<organism evidence="1 2">
    <name type="scientific">[Clostridium] leptum</name>
    <dbReference type="NCBI Taxonomy" id="1535"/>
    <lineage>
        <taxon>Bacteria</taxon>
        <taxon>Bacillati</taxon>
        <taxon>Bacillota</taxon>
        <taxon>Clostridia</taxon>
        <taxon>Eubacteriales</taxon>
        <taxon>Oscillospiraceae</taxon>
        <taxon>Oscillospiraceae incertae sedis</taxon>
    </lineage>
</organism>
<reference evidence="1 2" key="1">
    <citation type="submission" date="2018-08" db="EMBL/GenBank/DDBJ databases">
        <title>A genome reference for cultivated species of the human gut microbiota.</title>
        <authorList>
            <person name="Zou Y."/>
            <person name="Xue W."/>
            <person name="Luo G."/>
        </authorList>
    </citation>
    <scope>NUCLEOTIDE SEQUENCE [LARGE SCALE GENOMIC DNA]</scope>
    <source>
        <strain evidence="1 2">AF28-26</strain>
    </source>
</reference>
<sequence>MVKERTKQTIKSFRQTMLFICVILIAFAFAGCGANDGFTDWRPALAKIKYSNLSHDRRLSRRLEKALEGLFTDRHLKMH</sequence>
<protein>
    <submittedName>
        <fullName evidence="1">Uncharacterized protein</fullName>
    </submittedName>
</protein>
<dbReference type="EMBL" id="QRTC01000025">
    <property type="protein sequence ID" value="RGQ40710.1"/>
    <property type="molecule type" value="Genomic_DNA"/>
</dbReference>
<dbReference type="PROSITE" id="PS51257">
    <property type="entry name" value="PROKAR_LIPOPROTEIN"/>
    <property type="match status" value="1"/>
</dbReference>
<gene>
    <name evidence="1" type="ORF">DWY99_07460</name>
</gene>
<dbReference type="AlphaFoldDB" id="A0A412AX66"/>
<proteinExistence type="predicted"/>
<accession>A0A412AX66</accession>